<dbReference type="RefSeq" id="WP_114686446.1">
    <property type="nucleotide sequence ID" value="NZ_QQNB01000001.1"/>
</dbReference>
<sequence>MSDFVHPRLTDVSLAAALHALADPVRLDMVATLAGSPDLNCAGTGACSVPKSTLSNHFKVLRNAGLIESRADGRDQRNRLRRAEFDARFPGLLDSVLANRPA</sequence>
<dbReference type="Pfam" id="PF12840">
    <property type="entry name" value="HTH_20"/>
    <property type="match status" value="1"/>
</dbReference>
<accession>A0A369VWV3</accession>
<dbReference type="PROSITE" id="PS50987">
    <property type="entry name" value="HTH_ARSR_2"/>
    <property type="match status" value="1"/>
</dbReference>
<dbReference type="OrthoDB" id="7192471at2"/>
<dbReference type="PRINTS" id="PR00778">
    <property type="entry name" value="HTHARSR"/>
</dbReference>
<dbReference type="AlphaFoldDB" id="A0A369VWV3"/>
<keyword evidence="3" id="KW-1185">Reference proteome</keyword>
<gene>
    <name evidence="2" type="ORF">DVW87_04110</name>
</gene>
<reference evidence="2 3" key="1">
    <citation type="submission" date="2018-07" db="EMBL/GenBank/DDBJ databases">
        <title>a novel species of Sphingomonas isolated from the rhizosphere soil of Araceae plant.</title>
        <authorList>
            <person name="Zhiyong W."/>
            <person name="Qinglan Z."/>
            <person name="Zhiwei F."/>
            <person name="Ding X."/>
            <person name="Gejiao W."/>
            <person name="Shixue Z."/>
        </authorList>
    </citation>
    <scope>NUCLEOTIDE SEQUENCE [LARGE SCALE GENOMIC DNA]</scope>
    <source>
        <strain evidence="2 3">WZY 27</strain>
    </source>
</reference>
<comment type="caution">
    <text evidence="2">The sequence shown here is derived from an EMBL/GenBank/DDBJ whole genome shotgun (WGS) entry which is preliminary data.</text>
</comment>
<protein>
    <submittedName>
        <fullName evidence="2">Transcriptional regulator</fullName>
    </submittedName>
</protein>
<dbReference type="InterPro" id="IPR001845">
    <property type="entry name" value="HTH_ArsR_DNA-bd_dom"/>
</dbReference>
<evidence type="ECO:0000259" key="1">
    <source>
        <dbReference type="PROSITE" id="PS50987"/>
    </source>
</evidence>
<organism evidence="2 3">
    <name type="scientific">Sphingomonas aracearum</name>
    <dbReference type="NCBI Taxonomy" id="2283317"/>
    <lineage>
        <taxon>Bacteria</taxon>
        <taxon>Pseudomonadati</taxon>
        <taxon>Pseudomonadota</taxon>
        <taxon>Alphaproteobacteria</taxon>
        <taxon>Sphingomonadales</taxon>
        <taxon>Sphingomonadaceae</taxon>
        <taxon>Sphingomonas</taxon>
    </lineage>
</organism>
<dbReference type="CDD" id="cd00090">
    <property type="entry name" value="HTH_ARSR"/>
    <property type="match status" value="1"/>
</dbReference>
<dbReference type="SMART" id="SM00418">
    <property type="entry name" value="HTH_ARSR"/>
    <property type="match status" value="1"/>
</dbReference>
<dbReference type="SUPFAM" id="SSF46785">
    <property type="entry name" value="Winged helix' DNA-binding domain"/>
    <property type="match status" value="1"/>
</dbReference>
<name>A0A369VWV3_9SPHN</name>
<feature type="domain" description="HTH arsR-type" evidence="1">
    <location>
        <begin position="6"/>
        <end position="100"/>
    </location>
</feature>
<dbReference type="EMBL" id="QQNB01000001">
    <property type="protein sequence ID" value="RDE06866.1"/>
    <property type="molecule type" value="Genomic_DNA"/>
</dbReference>
<proteinExistence type="predicted"/>
<dbReference type="GO" id="GO:0003700">
    <property type="term" value="F:DNA-binding transcription factor activity"/>
    <property type="evidence" value="ECO:0007669"/>
    <property type="project" value="InterPro"/>
</dbReference>
<dbReference type="InterPro" id="IPR011991">
    <property type="entry name" value="ArsR-like_HTH"/>
</dbReference>
<evidence type="ECO:0000313" key="2">
    <source>
        <dbReference type="EMBL" id="RDE06866.1"/>
    </source>
</evidence>
<dbReference type="Gene3D" id="1.10.10.10">
    <property type="entry name" value="Winged helix-like DNA-binding domain superfamily/Winged helix DNA-binding domain"/>
    <property type="match status" value="1"/>
</dbReference>
<dbReference type="Proteomes" id="UP000253918">
    <property type="component" value="Unassembled WGS sequence"/>
</dbReference>
<dbReference type="InterPro" id="IPR036388">
    <property type="entry name" value="WH-like_DNA-bd_sf"/>
</dbReference>
<dbReference type="InterPro" id="IPR036390">
    <property type="entry name" value="WH_DNA-bd_sf"/>
</dbReference>
<evidence type="ECO:0000313" key="3">
    <source>
        <dbReference type="Proteomes" id="UP000253918"/>
    </source>
</evidence>